<dbReference type="EMBL" id="MU858065">
    <property type="protein sequence ID" value="KAK4216824.1"/>
    <property type="molecule type" value="Genomic_DNA"/>
</dbReference>
<gene>
    <name evidence="2" type="ORF">QBC37DRAFT_397399</name>
</gene>
<reference evidence="2" key="1">
    <citation type="journal article" date="2023" name="Mol. Phylogenet. Evol.">
        <title>Genome-scale phylogeny and comparative genomics of the fungal order Sordariales.</title>
        <authorList>
            <person name="Hensen N."/>
            <person name="Bonometti L."/>
            <person name="Westerberg I."/>
            <person name="Brannstrom I.O."/>
            <person name="Guillou S."/>
            <person name="Cros-Aarteil S."/>
            <person name="Calhoun S."/>
            <person name="Haridas S."/>
            <person name="Kuo A."/>
            <person name="Mondo S."/>
            <person name="Pangilinan J."/>
            <person name="Riley R."/>
            <person name="LaButti K."/>
            <person name="Andreopoulos B."/>
            <person name="Lipzen A."/>
            <person name="Chen C."/>
            <person name="Yan M."/>
            <person name="Daum C."/>
            <person name="Ng V."/>
            <person name="Clum A."/>
            <person name="Steindorff A."/>
            <person name="Ohm R.A."/>
            <person name="Martin F."/>
            <person name="Silar P."/>
            <person name="Natvig D.O."/>
            <person name="Lalanne C."/>
            <person name="Gautier V."/>
            <person name="Ament-Velasquez S.L."/>
            <person name="Kruys A."/>
            <person name="Hutchinson M.I."/>
            <person name="Powell A.J."/>
            <person name="Barry K."/>
            <person name="Miller A.N."/>
            <person name="Grigoriev I.V."/>
            <person name="Debuchy R."/>
            <person name="Gladieux P."/>
            <person name="Hiltunen Thoren M."/>
            <person name="Johannesson H."/>
        </authorList>
    </citation>
    <scope>NUCLEOTIDE SEQUENCE</scope>
    <source>
        <strain evidence="2">PSN293</strain>
    </source>
</reference>
<evidence type="ECO:0000313" key="2">
    <source>
        <dbReference type="EMBL" id="KAK4216824.1"/>
    </source>
</evidence>
<dbReference type="AlphaFoldDB" id="A0AAN6YD13"/>
<sequence>MEPPGYTPASPSLKGLPTETITQIYEDLEPVEVASLRQNKGLADIGRPFLAPKHYKLNFSAYSIERLHTFATDAQWRRRIEEITYNVGDRLATPSVAQWDRAGFYTILEAEDDFSDREAKRVTFRTYNKWITDQRSDEKMRMTSDYVDWQVIKKVTGEQGLPNLHSFNVATLPCMARGNSPRGINKAIKPHGYSELRSLLKGLSKHLGEKCSILRAVGMDQRLFQRFHGVNGWRPFEEIPTITSLELLIKDEYCQATLVHWQMPMLPEFLGLFPNLEELTLGLDCCREMDCLGQFYAPPTYDHRARFLDLTHSDLVSHDISQPGMEIIDADPTDNRFRMRNLRRLTLSNVAWNRQQMIQFIHFHKDTLEQVTVADCQFDRSRWGTMPEPPDLKTLVDELKAYSHIHFSISNILGRENSVFIYEHYDNDDRESFRWVLRRKNGKDYRVTDLSNALDIRKQVGGGYRGGPSPGLRDPRRVD</sequence>
<organism evidence="2 3">
    <name type="scientific">Rhypophila decipiens</name>
    <dbReference type="NCBI Taxonomy" id="261697"/>
    <lineage>
        <taxon>Eukaryota</taxon>
        <taxon>Fungi</taxon>
        <taxon>Dikarya</taxon>
        <taxon>Ascomycota</taxon>
        <taxon>Pezizomycotina</taxon>
        <taxon>Sordariomycetes</taxon>
        <taxon>Sordariomycetidae</taxon>
        <taxon>Sordariales</taxon>
        <taxon>Naviculisporaceae</taxon>
        <taxon>Rhypophila</taxon>
    </lineage>
</organism>
<feature type="compositionally biased region" description="Gly residues" evidence="1">
    <location>
        <begin position="460"/>
        <end position="469"/>
    </location>
</feature>
<name>A0AAN6YD13_9PEZI</name>
<comment type="caution">
    <text evidence="2">The sequence shown here is derived from an EMBL/GenBank/DDBJ whole genome shotgun (WGS) entry which is preliminary data.</text>
</comment>
<evidence type="ECO:0000313" key="3">
    <source>
        <dbReference type="Proteomes" id="UP001301769"/>
    </source>
</evidence>
<reference evidence="2" key="2">
    <citation type="submission" date="2023-05" db="EMBL/GenBank/DDBJ databases">
        <authorList>
            <consortium name="Lawrence Berkeley National Laboratory"/>
            <person name="Steindorff A."/>
            <person name="Hensen N."/>
            <person name="Bonometti L."/>
            <person name="Westerberg I."/>
            <person name="Brannstrom I.O."/>
            <person name="Guillou S."/>
            <person name="Cros-Aarteil S."/>
            <person name="Calhoun S."/>
            <person name="Haridas S."/>
            <person name="Kuo A."/>
            <person name="Mondo S."/>
            <person name="Pangilinan J."/>
            <person name="Riley R."/>
            <person name="Labutti K."/>
            <person name="Andreopoulos B."/>
            <person name="Lipzen A."/>
            <person name="Chen C."/>
            <person name="Yanf M."/>
            <person name="Daum C."/>
            <person name="Ng V."/>
            <person name="Clum A."/>
            <person name="Ohm R."/>
            <person name="Martin F."/>
            <person name="Silar P."/>
            <person name="Natvig D."/>
            <person name="Lalanne C."/>
            <person name="Gautier V."/>
            <person name="Ament-Velasquez S.L."/>
            <person name="Kruys A."/>
            <person name="Hutchinson M.I."/>
            <person name="Powell A.J."/>
            <person name="Barry K."/>
            <person name="Miller A.N."/>
            <person name="Grigoriev I.V."/>
            <person name="Debuchy R."/>
            <person name="Gladieux P."/>
            <person name="Thoren M.H."/>
            <person name="Johannesson H."/>
        </authorList>
    </citation>
    <scope>NUCLEOTIDE SEQUENCE</scope>
    <source>
        <strain evidence="2">PSN293</strain>
    </source>
</reference>
<keyword evidence="3" id="KW-1185">Reference proteome</keyword>
<accession>A0AAN6YD13</accession>
<protein>
    <submittedName>
        <fullName evidence="2">Uncharacterized protein</fullName>
    </submittedName>
</protein>
<evidence type="ECO:0000256" key="1">
    <source>
        <dbReference type="SAM" id="MobiDB-lite"/>
    </source>
</evidence>
<proteinExistence type="predicted"/>
<dbReference type="Proteomes" id="UP001301769">
    <property type="component" value="Unassembled WGS sequence"/>
</dbReference>
<feature type="region of interest" description="Disordered" evidence="1">
    <location>
        <begin position="459"/>
        <end position="479"/>
    </location>
</feature>